<proteinExistence type="predicted"/>
<sequence length="189" mass="20643">MLVVLCCPQAEAADGPPLVFYRYVDSHGVTVMDRQGVPPEYVGKGYEVLNAQGRVVQTVPPAPSADEIRQQQAATARAAADVQLLHLYPSVDEVDRARGRRLSEVDGLVALANGNLQTLQGQQATLQAQAAELQRNGHAVPQELQDQIKGLQGQQADVKARIVNYQAIRQQVDQQFAQDRARVQKLLGE</sequence>
<keyword evidence="2" id="KW-1185">Reference proteome</keyword>
<gene>
    <name evidence="1" type="ORF">HWQ56_27995</name>
</gene>
<reference evidence="1 2" key="1">
    <citation type="submission" date="2020-06" db="EMBL/GenBank/DDBJ databases">
        <title>Pseudomonas eucalypticola sp. nov., an endophyte of Eucalyptus dunnii leaves with biocontrol ability of eucalyptus leaf blight.</title>
        <authorList>
            <person name="Liu Y."/>
            <person name="Song Z."/>
            <person name="Zeng H."/>
            <person name="Lu M."/>
            <person name="Wang X."/>
            <person name="Lian X."/>
            <person name="Zhang Q."/>
        </authorList>
    </citation>
    <scope>NUCLEOTIDE SEQUENCE [LARGE SCALE GENOMIC DNA]</scope>
    <source>
        <strain evidence="1 2">NP-1</strain>
    </source>
</reference>
<evidence type="ECO:0000313" key="1">
    <source>
        <dbReference type="EMBL" id="QKZ07815.1"/>
    </source>
</evidence>
<protein>
    <submittedName>
        <fullName evidence="1">DUF4124 domain-containing protein</fullName>
    </submittedName>
</protein>
<dbReference type="Proteomes" id="UP000509568">
    <property type="component" value="Chromosome"/>
</dbReference>
<dbReference type="KEGG" id="pez:HWQ56_27995"/>
<dbReference type="AlphaFoldDB" id="A0A7D5DD23"/>
<dbReference type="EMBL" id="CP056030">
    <property type="protein sequence ID" value="QKZ07815.1"/>
    <property type="molecule type" value="Genomic_DNA"/>
</dbReference>
<accession>A0A7D5DD23</accession>
<evidence type="ECO:0000313" key="2">
    <source>
        <dbReference type="Proteomes" id="UP000509568"/>
    </source>
</evidence>
<name>A0A7D5DD23_9PSED</name>
<organism evidence="1 2">
    <name type="scientific">Pseudomonas eucalypticola</name>
    <dbReference type="NCBI Taxonomy" id="2599595"/>
    <lineage>
        <taxon>Bacteria</taxon>
        <taxon>Pseudomonadati</taxon>
        <taxon>Pseudomonadota</taxon>
        <taxon>Gammaproteobacteria</taxon>
        <taxon>Pseudomonadales</taxon>
        <taxon>Pseudomonadaceae</taxon>
        <taxon>Pseudomonas</taxon>
    </lineage>
</organism>